<gene>
    <name evidence="1" type="ORF">GCM10010841_27740</name>
</gene>
<keyword evidence="2" id="KW-1185">Reference proteome</keyword>
<proteinExistence type="predicted"/>
<comment type="caution">
    <text evidence="1">The sequence shown here is derived from an EMBL/GenBank/DDBJ whole genome shotgun (WGS) entry which is preliminary data.</text>
</comment>
<accession>A0ABQ2GYD7</accession>
<reference evidence="2" key="1">
    <citation type="journal article" date="2019" name="Int. J. Syst. Evol. Microbiol.">
        <title>The Global Catalogue of Microorganisms (GCM) 10K type strain sequencing project: providing services to taxonomists for standard genome sequencing and annotation.</title>
        <authorList>
            <consortium name="The Broad Institute Genomics Platform"/>
            <consortium name="The Broad Institute Genome Sequencing Center for Infectious Disease"/>
            <person name="Wu L."/>
            <person name="Ma J."/>
        </authorList>
    </citation>
    <scope>NUCLEOTIDE SEQUENCE [LARGE SCALE GENOMIC DNA]</scope>
    <source>
        <strain evidence="2">JCM 15443</strain>
    </source>
</reference>
<evidence type="ECO:0008006" key="3">
    <source>
        <dbReference type="Google" id="ProtNLM"/>
    </source>
</evidence>
<dbReference type="EMBL" id="BMOM01000030">
    <property type="protein sequence ID" value="GGM17998.1"/>
    <property type="molecule type" value="Genomic_DNA"/>
</dbReference>
<name>A0ABQ2GYD7_9DEIO</name>
<dbReference type="Proteomes" id="UP000661918">
    <property type="component" value="Unassembled WGS sequence"/>
</dbReference>
<evidence type="ECO:0000313" key="1">
    <source>
        <dbReference type="EMBL" id="GGM17998.1"/>
    </source>
</evidence>
<sequence>MVLVVLFMLLLLSGLLAASLRLGLGSRQNTADQAAALRAQYAAESSISMVRSRLRDFQNILTTNVTDASGKSVTNLQMASGTDPQTVEDDAKAFCGQAGATNPWVSTSDFATPREAGDADVFPLAVQCVATAAPTPASYGILADGVKSVAYNQLPASERPSSTASRTELLNWWANSLNNVTVGNVKYDVRPIRVVKLTERRYRFYLGATSASVKGDAGGGTRYLKATRTTDGDWWFEITVPNPFENVLFINEWPAADGGFYNDTIDGDFFTNQKIRMLFNINRAAFKGKVKSVGCTSFPASSAPAGTDCTKGDGAGFYGGLNTLIKPASAGAGVDAINASLKAKMMAQGTTFADTGTNAVTFTDSYVPLLLNSDNQQTDAVTSGLVLDGKESGVELVAGDSDGNPLTTYNAAKSAWTEPNPTYQYIRIKKQEESGTYDQSKWLEIDKSTYDTWPDGHRTTTISGGKTYYYIRPKIVNDSREYRFGPDKILYEKKGNGWASTGITFNGVIYSDSDANVTGPLRTNTSMTADVSKMPPALASFAKINVTAKQGITLDTDLTMSNTPCANSNAQAGCPKTGNAEPVNALGLFAPNNDVVMSKFTQAEATYHAAIMASRGAFNVENYSSRRMQGSRHVIGSVVENRYGLNGVAGLSGTTVTFTNGYGDDFSFDNRLKKDIIPSSPIVMVWQGADASNTQKRLANLTWKQATAGQY</sequence>
<protein>
    <recommendedName>
        <fullName evidence="3">DUF4900 domain-containing protein</fullName>
    </recommendedName>
</protein>
<evidence type="ECO:0000313" key="2">
    <source>
        <dbReference type="Proteomes" id="UP000661918"/>
    </source>
</evidence>
<organism evidence="1 2">
    <name type="scientific">Deinococcus aerophilus</name>
    <dbReference type="NCBI Taxonomy" id="522488"/>
    <lineage>
        <taxon>Bacteria</taxon>
        <taxon>Thermotogati</taxon>
        <taxon>Deinococcota</taxon>
        <taxon>Deinococci</taxon>
        <taxon>Deinococcales</taxon>
        <taxon>Deinococcaceae</taxon>
        <taxon>Deinococcus</taxon>
    </lineage>
</organism>